<proteinExistence type="predicted"/>
<sequence length="537" mass="56818">MAQTLNYRMNLVIDPKNVIKANRELRAMERYFERIQGRVMRIGRTRMAPEIVLRDRASKGLDRILGKINRVKSQIIDASGTVKLKVEQEKVAVKGKASERRKDVKTPPIPVISVDFSSIIQALELNTNSIYVLSQSLSGLSLGGVKEEKPKSAWDTIKSSFSSLKSFGSGLKNAGDIPKKFKALKKVIDLPVPPVVGTTKWERFKDATVKYSGKTLQVGKASGGLLETIGSAGEGIMGGGQGLLNNIQGVIKKGMTSGSQISSAISSITTGVGGSDLGSIAGKVLKGGSKKLLGPLGYAADVVSIIKSKPGKEQTQAIGSAVGGAIGSVLGGTVGTLIPIPVVGTAIGSALGGTVGDFVGGKVGGMIADYGPRIKESFSSMTGWFSKTFTDKKDKSKDDISKKPAIMTDPDKPSKPQAFIGPPTVTRPLSPNAAIYTDPSPRLQAAAFPGPVAPGVKAASQIVQISSEQMTALSGFLRDFKTETTNQFNLPPGAVQVTVHEEYPVDVEGLIQQIGQRLRSEFQKATQNQKPPTRAYI</sequence>
<evidence type="ECO:0000313" key="2">
    <source>
        <dbReference type="EMBL" id="MWV44585.1"/>
    </source>
</evidence>
<protein>
    <recommendedName>
        <fullName evidence="4">Tail tape measure protein</fullName>
    </recommendedName>
</protein>
<dbReference type="RefSeq" id="WP_160497980.1">
    <property type="nucleotide sequence ID" value="NZ_WUBI01000001.1"/>
</dbReference>
<dbReference type="Proteomes" id="UP000460318">
    <property type="component" value="Unassembled WGS sequence"/>
</dbReference>
<evidence type="ECO:0000313" key="3">
    <source>
        <dbReference type="Proteomes" id="UP000460318"/>
    </source>
</evidence>
<evidence type="ECO:0008006" key="4">
    <source>
        <dbReference type="Google" id="ProtNLM"/>
    </source>
</evidence>
<organism evidence="2 3">
    <name type="scientific">Paenibacillus dendrobii</name>
    <dbReference type="NCBI Taxonomy" id="2691084"/>
    <lineage>
        <taxon>Bacteria</taxon>
        <taxon>Bacillati</taxon>
        <taxon>Bacillota</taxon>
        <taxon>Bacilli</taxon>
        <taxon>Bacillales</taxon>
        <taxon>Paenibacillaceae</taxon>
        <taxon>Paenibacillus</taxon>
    </lineage>
</organism>
<gene>
    <name evidence="2" type="ORF">GRF59_13200</name>
</gene>
<dbReference type="AlphaFoldDB" id="A0A7X3LHV2"/>
<feature type="compositionally biased region" description="Basic and acidic residues" evidence="1">
    <location>
        <begin position="391"/>
        <end position="402"/>
    </location>
</feature>
<name>A0A7X3LHV2_9BACL</name>
<reference evidence="2 3" key="1">
    <citation type="submission" date="2019-12" db="EMBL/GenBank/DDBJ databases">
        <title>Paenibacillus sp. nov., an endophytic bacterium isolated from the stem of Dendrobium.</title>
        <authorList>
            <person name="Zhao R."/>
        </authorList>
    </citation>
    <scope>NUCLEOTIDE SEQUENCE [LARGE SCALE GENOMIC DNA]</scope>
    <source>
        <strain evidence="2 3">HJL G12</strain>
    </source>
</reference>
<keyword evidence="3" id="KW-1185">Reference proteome</keyword>
<feature type="region of interest" description="Disordered" evidence="1">
    <location>
        <begin position="391"/>
        <end position="434"/>
    </location>
</feature>
<accession>A0A7X3LHV2</accession>
<evidence type="ECO:0000256" key="1">
    <source>
        <dbReference type="SAM" id="MobiDB-lite"/>
    </source>
</evidence>
<dbReference type="EMBL" id="WUBI01000001">
    <property type="protein sequence ID" value="MWV44585.1"/>
    <property type="molecule type" value="Genomic_DNA"/>
</dbReference>
<comment type="caution">
    <text evidence="2">The sequence shown here is derived from an EMBL/GenBank/DDBJ whole genome shotgun (WGS) entry which is preliminary data.</text>
</comment>